<gene>
    <name evidence="1" type="ORF">M513_13082</name>
</gene>
<organism evidence="1 2">
    <name type="scientific">Trichuris suis</name>
    <name type="common">pig whipworm</name>
    <dbReference type="NCBI Taxonomy" id="68888"/>
    <lineage>
        <taxon>Eukaryota</taxon>
        <taxon>Metazoa</taxon>
        <taxon>Ecdysozoa</taxon>
        <taxon>Nematoda</taxon>
        <taxon>Enoplea</taxon>
        <taxon>Dorylaimia</taxon>
        <taxon>Trichinellida</taxon>
        <taxon>Trichuridae</taxon>
        <taxon>Trichuris</taxon>
    </lineage>
</organism>
<accession>A0A085LM46</accession>
<dbReference type="EMBL" id="KL363399">
    <property type="protein sequence ID" value="KFD46042.1"/>
    <property type="molecule type" value="Genomic_DNA"/>
</dbReference>
<dbReference type="AlphaFoldDB" id="A0A085LM46"/>
<reference evidence="1 2" key="1">
    <citation type="journal article" date="2014" name="Nat. Genet.">
        <title>Genome and transcriptome of the porcine whipworm Trichuris suis.</title>
        <authorList>
            <person name="Jex A.R."/>
            <person name="Nejsum P."/>
            <person name="Schwarz E.M."/>
            <person name="Hu L."/>
            <person name="Young N.D."/>
            <person name="Hall R.S."/>
            <person name="Korhonen P.K."/>
            <person name="Liao S."/>
            <person name="Thamsborg S."/>
            <person name="Xia J."/>
            <person name="Xu P."/>
            <person name="Wang S."/>
            <person name="Scheerlinck J.P."/>
            <person name="Hofmann A."/>
            <person name="Sternberg P.W."/>
            <person name="Wang J."/>
            <person name="Gasser R.B."/>
        </authorList>
    </citation>
    <scope>NUCLEOTIDE SEQUENCE [LARGE SCALE GENOMIC DNA]</scope>
    <source>
        <strain evidence="1">DCEP-RM93M</strain>
    </source>
</reference>
<evidence type="ECO:0000313" key="1">
    <source>
        <dbReference type="EMBL" id="KFD46042.1"/>
    </source>
</evidence>
<proteinExistence type="predicted"/>
<protein>
    <submittedName>
        <fullName evidence="1">Uncharacterized protein</fullName>
    </submittedName>
</protein>
<dbReference type="Proteomes" id="UP000030764">
    <property type="component" value="Unassembled WGS sequence"/>
</dbReference>
<keyword evidence="2" id="KW-1185">Reference proteome</keyword>
<evidence type="ECO:0000313" key="2">
    <source>
        <dbReference type="Proteomes" id="UP000030764"/>
    </source>
</evidence>
<name>A0A085LM46_9BILA</name>
<sequence>MSKNPSSPFRPYSVESGFTRVASSRKPSKVMDAAEPGAVRVLLSSLEPDTMEVAEKRQAQRWN</sequence>